<keyword evidence="5" id="KW-0406">Ion transport</keyword>
<evidence type="ECO:0000256" key="5">
    <source>
        <dbReference type="ARBA" id="ARBA00023065"/>
    </source>
</evidence>
<dbReference type="PROSITE" id="PS51257">
    <property type="entry name" value="PROKAR_LIPOPROTEIN"/>
    <property type="match status" value="1"/>
</dbReference>
<organism evidence="9 10">
    <name type="scientific">Diaporthe australafricana</name>
    <dbReference type="NCBI Taxonomy" id="127596"/>
    <lineage>
        <taxon>Eukaryota</taxon>
        <taxon>Fungi</taxon>
        <taxon>Dikarya</taxon>
        <taxon>Ascomycota</taxon>
        <taxon>Pezizomycotina</taxon>
        <taxon>Sordariomycetes</taxon>
        <taxon>Sordariomycetidae</taxon>
        <taxon>Diaporthales</taxon>
        <taxon>Diaporthaceae</taxon>
        <taxon>Diaporthe</taxon>
    </lineage>
</organism>
<comment type="caution">
    <text evidence="9">The sequence shown here is derived from an EMBL/GenBank/DDBJ whole genome shotgun (WGS) entry which is preliminary data.</text>
</comment>
<evidence type="ECO:0000256" key="6">
    <source>
        <dbReference type="ARBA" id="ARBA00023136"/>
    </source>
</evidence>
<evidence type="ECO:0008006" key="11">
    <source>
        <dbReference type="Google" id="ProtNLM"/>
    </source>
</evidence>
<accession>A0ABR3XMK3</accession>
<feature type="transmembrane region" description="Helical" evidence="8">
    <location>
        <begin position="318"/>
        <end position="339"/>
    </location>
</feature>
<keyword evidence="2" id="KW-0813">Transport</keyword>
<proteinExistence type="predicted"/>
<feature type="transmembrane region" description="Helical" evidence="8">
    <location>
        <begin position="482"/>
        <end position="500"/>
    </location>
</feature>
<evidence type="ECO:0000313" key="9">
    <source>
        <dbReference type="EMBL" id="KAL1876960.1"/>
    </source>
</evidence>
<keyword evidence="3 8" id="KW-0812">Transmembrane</keyword>
<evidence type="ECO:0000256" key="1">
    <source>
        <dbReference type="ARBA" id="ARBA00004141"/>
    </source>
</evidence>
<dbReference type="EMBL" id="JAWRVE010000015">
    <property type="protein sequence ID" value="KAL1876960.1"/>
    <property type="molecule type" value="Genomic_DNA"/>
</dbReference>
<dbReference type="PANTHER" id="PTHR31064">
    <property type="entry name" value="POTASSIUM TRANSPORT PROTEIN DDB_G0292412-RELATED"/>
    <property type="match status" value="1"/>
</dbReference>
<feature type="region of interest" description="Disordered" evidence="7">
    <location>
        <begin position="205"/>
        <end position="228"/>
    </location>
</feature>
<feature type="compositionally biased region" description="Polar residues" evidence="7">
    <location>
        <begin position="205"/>
        <end position="221"/>
    </location>
</feature>
<dbReference type="InterPro" id="IPR003445">
    <property type="entry name" value="Cat_transpt"/>
</dbReference>
<keyword evidence="6 8" id="KW-0472">Membrane</keyword>
<feature type="transmembrane region" description="Helical" evidence="8">
    <location>
        <begin position="351"/>
        <end position="371"/>
    </location>
</feature>
<keyword evidence="4 8" id="KW-1133">Transmembrane helix</keyword>
<dbReference type="InterPro" id="IPR051143">
    <property type="entry name" value="TrkH_K-transport"/>
</dbReference>
<evidence type="ECO:0000256" key="3">
    <source>
        <dbReference type="ARBA" id="ARBA00022692"/>
    </source>
</evidence>
<protein>
    <recommendedName>
        <fullName evidence="11">Potassium transport protein 1</fullName>
    </recommendedName>
</protein>
<feature type="compositionally biased region" description="Basic residues" evidence="7">
    <location>
        <begin position="144"/>
        <end position="158"/>
    </location>
</feature>
<reference evidence="9 10" key="1">
    <citation type="journal article" date="2024" name="IMA Fungus">
        <title>IMA Genome - F19 : A genome assembly and annotation guide to empower mycologists, including annotated draft genome sequences of Ceratocystis pirilliformis, Diaporthe australafricana, Fusarium ophioides, Paecilomyces lecythidis, and Sporothrix stenoceras.</title>
        <authorList>
            <person name="Aylward J."/>
            <person name="Wilson A.M."/>
            <person name="Visagie C.M."/>
            <person name="Spraker J."/>
            <person name="Barnes I."/>
            <person name="Buitendag C."/>
            <person name="Ceriani C."/>
            <person name="Del Mar Angel L."/>
            <person name="du Plessis D."/>
            <person name="Fuchs T."/>
            <person name="Gasser K."/>
            <person name="Kramer D."/>
            <person name="Li W."/>
            <person name="Munsamy K."/>
            <person name="Piso A."/>
            <person name="Price J.L."/>
            <person name="Sonnekus B."/>
            <person name="Thomas C."/>
            <person name="van der Nest A."/>
            <person name="van Dijk A."/>
            <person name="van Heerden A."/>
            <person name="van Vuuren N."/>
            <person name="Yilmaz N."/>
            <person name="Duong T.A."/>
            <person name="van der Merwe N.A."/>
            <person name="Wingfield M.J."/>
            <person name="Wingfield B.D."/>
        </authorList>
    </citation>
    <scope>NUCLEOTIDE SEQUENCE [LARGE SCALE GENOMIC DNA]</scope>
    <source>
        <strain evidence="9 10">CMW 18300</strain>
    </source>
</reference>
<evidence type="ECO:0000313" key="10">
    <source>
        <dbReference type="Proteomes" id="UP001583177"/>
    </source>
</evidence>
<comment type="subcellular location">
    <subcellularLocation>
        <location evidence="1">Membrane</location>
        <topology evidence="1">Multi-pass membrane protein</topology>
    </subcellularLocation>
</comment>
<dbReference type="SUPFAM" id="SSF81324">
    <property type="entry name" value="Voltage-gated potassium channels"/>
    <property type="match status" value="1"/>
</dbReference>
<feature type="transmembrane region" description="Helical" evidence="8">
    <location>
        <begin position="419"/>
        <end position="443"/>
    </location>
</feature>
<evidence type="ECO:0000256" key="7">
    <source>
        <dbReference type="SAM" id="MobiDB-lite"/>
    </source>
</evidence>
<evidence type="ECO:0000256" key="2">
    <source>
        <dbReference type="ARBA" id="ARBA00022448"/>
    </source>
</evidence>
<name>A0ABR3XMK3_9PEZI</name>
<dbReference type="Pfam" id="PF02386">
    <property type="entry name" value="TrkH"/>
    <property type="match status" value="1"/>
</dbReference>
<feature type="region of interest" description="Disordered" evidence="7">
    <location>
        <begin position="142"/>
        <end position="166"/>
    </location>
</feature>
<sequence length="771" mass="85207">MAEKWAAIRPYLPPVNFITMHYAYFILVGLVFSCIFYGLSRPTHSVSFVDSLFLVLSSFTTSGLNTVDISQLTSAQQAIIALMMILGSPVFVSIFTIWLRARVFEKRFEDIVEAERNRRMKKTGTIVGMAGAMIGLPVMSSFKGSKRKGKHGKKGRHAQRAEADAFQLSGFKRESRDVDQDQDQDQEAALGSGMLDPIQEGQKLDVSSTSAEPLSPKSNTTTRRRLFSRDDSRQSISEGFDFRTFIHENKKSVGRNGQFFDLTEEQREYLGGVEYRALKVLFTIVCVYFVLWQLLGAIALGAWLYVHSESITAVNSQNSWWAGIFLCISSFNNAGMTLLDAGVAAFDNDAFVLTIVSILSLAGNAAFPAFIRATVYFCSFVLKIAVDDEDYTVWKEAFDFILKYPRRLYMMMFPAKANFVFVAMFSTIAVMDWVLLLVLSIGNSAIEAYPVAKRVGLAIFQALTIPSGGFAVISISSLYFDVLVLWVIVMYISAYPEIIVMRNSNVYEERSLGIYTSEDDKSEDLGSTVNGSTDELPTFGPLLSPPVIGGAHGPPATAISASGVSHAQSRMSTKSVKKLAAVGRKGTSFVGKQIQNRMNNFQGVGVTAKPQLKRSAEIRFDDDNAGTNINPSTSTPEGHVSLVSQHLRGQLSHDIWAIALALFLITLIETSHSIEDPRSYSVFNFLFEIVSGYTNIGLSTGLPDHSFSFCGGWYTGSKLVMILMMIRGRHRGLPVALDHAVKLPGWDNVKKQDEDAEIRRSLGRSRASLDL</sequence>
<keyword evidence="10" id="KW-1185">Reference proteome</keyword>
<gene>
    <name evidence="9" type="ORF">Daus18300_002567</name>
</gene>
<dbReference type="PANTHER" id="PTHR31064:SF37">
    <property type="entry name" value="TRANSPORTER, PUTATIVE (EUROFUNG)-RELATED"/>
    <property type="match status" value="1"/>
</dbReference>
<evidence type="ECO:0000256" key="4">
    <source>
        <dbReference type="ARBA" id="ARBA00022989"/>
    </source>
</evidence>
<dbReference type="Proteomes" id="UP001583177">
    <property type="component" value="Unassembled WGS sequence"/>
</dbReference>
<feature type="transmembrane region" description="Helical" evidence="8">
    <location>
        <begin position="46"/>
        <end position="67"/>
    </location>
</feature>
<feature type="transmembrane region" description="Helical" evidence="8">
    <location>
        <begin position="280"/>
        <end position="306"/>
    </location>
</feature>
<feature type="transmembrane region" description="Helical" evidence="8">
    <location>
        <begin position="21"/>
        <end position="40"/>
    </location>
</feature>
<feature type="transmembrane region" description="Helical" evidence="8">
    <location>
        <begin position="455"/>
        <end position="476"/>
    </location>
</feature>
<evidence type="ECO:0000256" key="8">
    <source>
        <dbReference type="SAM" id="Phobius"/>
    </source>
</evidence>
<feature type="transmembrane region" description="Helical" evidence="8">
    <location>
        <begin position="79"/>
        <end position="99"/>
    </location>
</feature>